<accession>A0A2H2ZPW4</accession>
<keyword evidence="4" id="KW-1185">Reference proteome</keyword>
<evidence type="ECO:0000313" key="4">
    <source>
        <dbReference type="Proteomes" id="UP000219286"/>
    </source>
</evidence>
<reference evidence="3 4" key="1">
    <citation type="journal article" date="2015" name="Genome Announc.">
        <title>Genome sequence and annotation of Trichoderma parareesei, the ancestor of the cellulase producer Trichoderma reesei.</title>
        <authorList>
            <person name="Yang D."/>
            <person name="Pomraning K."/>
            <person name="Kopchinskiy A."/>
            <person name="Karimi Aghcheh R."/>
            <person name="Atanasova L."/>
            <person name="Chenthamara K."/>
            <person name="Baker S.E."/>
            <person name="Zhang R."/>
            <person name="Shen Q."/>
            <person name="Freitag M."/>
            <person name="Kubicek C.P."/>
            <person name="Druzhinina I.S."/>
        </authorList>
    </citation>
    <scope>NUCLEOTIDE SEQUENCE [LARGE SCALE GENOMIC DNA]</scope>
    <source>
        <strain evidence="3 4">CBS 125925</strain>
    </source>
</reference>
<gene>
    <name evidence="3" type="ORF">A9Z42_0005050</name>
</gene>
<comment type="caution">
    <text evidence="3">The sequence shown here is derived from an EMBL/GenBank/DDBJ whole genome shotgun (WGS) entry which is preliminary data.</text>
</comment>
<feature type="region of interest" description="Disordered" evidence="1">
    <location>
        <begin position="281"/>
        <end position="365"/>
    </location>
</feature>
<feature type="domain" description="DUF2293" evidence="2">
    <location>
        <begin position="174"/>
        <end position="263"/>
    </location>
</feature>
<dbReference type="PANTHER" id="PTHR38113">
    <property type="match status" value="1"/>
</dbReference>
<protein>
    <recommendedName>
        <fullName evidence="2">DUF2293 domain-containing protein</fullName>
    </recommendedName>
</protein>
<evidence type="ECO:0000259" key="2">
    <source>
        <dbReference type="Pfam" id="PF10056"/>
    </source>
</evidence>
<feature type="compositionally biased region" description="Basic and acidic residues" evidence="1">
    <location>
        <begin position="330"/>
        <end position="339"/>
    </location>
</feature>
<feature type="compositionally biased region" description="Acidic residues" evidence="1">
    <location>
        <begin position="285"/>
        <end position="312"/>
    </location>
</feature>
<dbReference type="InterPro" id="IPR018744">
    <property type="entry name" value="DUF2293"/>
</dbReference>
<dbReference type="OrthoDB" id="5288828at2759"/>
<feature type="region of interest" description="Disordered" evidence="1">
    <location>
        <begin position="793"/>
        <end position="824"/>
    </location>
</feature>
<dbReference type="Pfam" id="PF10056">
    <property type="entry name" value="DUF2293"/>
    <property type="match status" value="1"/>
</dbReference>
<sequence length="841" mass="94178">MGRTRRALIPGAASGPKERHKRSQRSQYRDPYSPPRDSLVAKPPIPKSKHHSYFELVENKEKKKKLEYQVTTESTPPPGFEFVPIGNPELTAACKELSREKDAMIFIVSNAKCSDGNVLAHQMHRIGHHIRQVIVEEAKASLGDMPHRLGPVTDAGPEPIPKSQAVYHAQVDAAIRDLFPRVPNTDRQMIIEHSFTRGSNNRSEKSLVGFSQNLTLSRRVQLAVLAHIRHVHTRYDALLKETTWQNARKTVESLCLDILVKWRGDEETGRDQLDEILREVVVISDSEDDDNKDDEDEDEESTDFTSEEDAADDAGLTPMPEYQSAQPLRRPMDQPDRSPPRSPMRDSAPVFSCPPSVVESRHTDRCHREDRRAQRGFRRYRAWEEAIRRNRGETPLVERPSPDVAIGGAAYQPSKPNGPSYDAHARLYDNASPMVHPGGAPGAPTSLNGHGVQQPFYEVSSSLVSSPYRGQPLDARTSHEKVMSVVPFPSNASSREPASLASGQFQDVLVRSIEPASPSVQSTYIRTLPPRSQFAVSTYAPPATPSVGFQHAAKLVSYSGEGMRPMDFPFSTRATASSIQPQAAMDIDAVPSRESVHSHDFRGHIYPPATDYGVQPASSPYHPVTGNSGTSSTRLPESRRIVLNATRPGERSNTILMEDRGGYYERINHLPERSSRIQLRASHPSQPQAQAEAQGINRSPTTMLSWGERMRQRGERRGVAEIEIDARLDPRTRPPNAPHAPMTYPYPSRNYYEAPRFEPLERESDYRVPPARQVPGEQFAAPPPEGYWVIRQHGDRQAPRPQLEPVYRPVSSRPVGVDERYEARRETRNIGHPTPNVIVID</sequence>
<evidence type="ECO:0000313" key="3">
    <source>
        <dbReference type="EMBL" id="OTA08793.1"/>
    </source>
</evidence>
<dbReference type="AlphaFoldDB" id="A0A2H2ZPW4"/>
<dbReference type="EMBL" id="LFMI01000877">
    <property type="protein sequence ID" value="OTA08793.1"/>
    <property type="molecule type" value="Genomic_DNA"/>
</dbReference>
<organism evidence="3 4">
    <name type="scientific">Trichoderma parareesei</name>
    <name type="common">Filamentous fungus</name>
    <dbReference type="NCBI Taxonomy" id="858221"/>
    <lineage>
        <taxon>Eukaryota</taxon>
        <taxon>Fungi</taxon>
        <taxon>Dikarya</taxon>
        <taxon>Ascomycota</taxon>
        <taxon>Pezizomycotina</taxon>
        <taxon>Sordariomycetes</taxon>
        <taxon>Hypocreomycetidae</taxon>
        <taxon>Hypocreales</taxon>
        <taxon>Hypocreaceae</taxon>
        <taxon>Trichoderma</taxon>
    </lineage>
</organism>
<evidence type="ECO:0000256" key="1">
    <source>
        <dbReference type="SAM" id="MobiDB-lite"/>
    </source>
</evidence>
<dbReference type="Proteomes" id="UP000219286">
    <property type="component" value="Unassembled WGS sequence"/>
</dbReference>
<dbReference type="PANTHER" id="PTHR38113:SF1">
    <property type="entry name" value="DUF2293 DOMAIN-CONTAINING PROTEIN"/>
    <property type="match status" value="1"/>
</dbReference>
<name>A0A2H2ZPW4_TRIPA</name>
<feature type="region of interest" description="Disordered" evidence="1">
    <location>
        <begin position="1"/>
        <end position="49"/>
    </location>
</feature>
<proteinExistence type="predicted"/>